<feature type="domain" description="AMP-binding enzyme C-terminal" evidence="6">
    <location>
        <begin position="455"/>
        <end position="533"/>
    </location>
</feature>
<keyword evidence="2" id="KW-0436">Ligase</keyword>
<evidence type="ECO:0000259" key="6">
    <source>
        <dbReference type="Pfam" id="PF13193"/>
    </source>
</evidence>
<name>A0A2P4NMG4_9EURY</name>
<dbReference type="GO" id="GO:0004321">
    <property type="term" value="F:fatty-acyl-CoA synthase activity"/>
    <property type="evidence" value="ECO:0007669"/>
    <property type="project" value="TreeGrafter"/>
</dbReference>
<reference evidence="7" key="1">
    <citation type="submission" date="2017-08" db="EMBL/GenBank/DDBJ databases">
        <title>Haloferax marisrubri sp. nov., isolated from the Discovery deep brine-seawater interface in the Red Sea.</title>
        <authorList>
            <person name="Zhang G."/>
            <person name="Stingl U."/>
        </authorList>
    </citation>
    <scope>NUCLEOTIDE SEQUENCE [LARGE SCALE GENOMIC DNA]</scope>
    <source>
        <strain evidence="7">SB3</strain>
    </source>
</reference>
<organism evidence="7 8">
    <name type="scientific">Haloferax marisrubri</name>
    <dbReference type="NCBI Taxonomy" id="1544719"/>
    <lineage>
        <taxon>Archaea</taxon>
        <taxon>Methanobacteriati</taxon>
        <taxon>Methanobacteriota</taxon>
        <taxon>Stenosarchaea group</taxon>
        <taxon>Halobacteria</taxon>
        <taxon>Halobacteriales</taxon>
        <taxon>Haloferacaceae</taxon>
        <taxon>Haloferax</taxon>
    </lineage>
</organism>
<dbReference type="InterPro" id="IPR025110">
    <property type="entry name" value="AMP-bd_C"/>
</dbReference>
<comment type="caution">
    <text evidence="7">The sequence shown here is derived from an EMBL/GenBank/DDBJ whole genome shotgun (WGS) entry which is preliminary data.</text>
</comment>
<evidence type="ECO:0000313" key="8">
    <source>
        <dbReference type="Proteomes" id="UP000053621"/>
    </source>
</evidence>
<proteinExistence type="inferred from homology"/>
<dbReference type="Pfam" id="PF00501">
    <property type="entry name" value="AMP-binding"/>
    <property type="match status" value="1"/>
</dbReference>
<keyword evidence="3" id="KW-0547">Nucleotide-binding</keyword>
<dbReference type="Proteomes" id="UP000053621">
    <property type="component" value="Unassembled WGS sequence"/>
</dbReference>
<accession>A0A2P4NMG4</accession>
<evidence type="ECO:0000256" key="2">
    <source>
        <dbReference type="ARBA" id="ARBA00022598"/>
    </source>
</evidence>
<keyword evidence="4" id="KW-0067">ATP-binding</keyword>
<dbReference type="PANTHER" id="PTHR43605:SF10">
    <property type="entry name" value="ACYL-COA SYNTHETASE MEDIUM CHAIN FAMILY MEMBER 3"/>
    <property type="match status" value="1"/>
</dbReference>
<sequence>MNVGYSLPTPNSGADDPWAGFEWRLDEIYNIAQVALSNGDAGETALRHVTVDDDSVELTYGELRDAVSTMAAMLDSQGIGRNDVVGVCLPQSPELLITQLATFSLGSIVVPLSMLLGDDSLAYSLSQSEANLLVVDNRRHQDLEVALEDVEVTPVTTSGYDESVLGGLAEIVDSNRRVGAVETAPDDPALIMYTSGTTGKPKGVVQGHQYLAGSLSGYQAWFERFGDEPGRGVRAWTPSEWAWAGALFDVVFPTLALGGTVTSRERRSGFDADRSLALVANQGVTHAFLPPTALSRIMSEGSIDEHDLSAFSVVMCGGEKLPGSVFSWAEERLEVTVNEAYGQTEANALIGNCRAAHTAKRGSMGKAYPGHDVLVVDESGEEVPHGEIGEVAVRCPDPVVFLGYHNDETATREKFDGNLFLTGDLAVQDEDGYLWHQGRKDELILTSGYRVSPLEVESVIEADENVADVVVGGVPDEKRGQIVKAYVVPANVDSGEDQWTESLKETVREELGAHKVPRETQVIDEIPQTRSGKADRTSLFEG</sequence>
<dbReference type="GO" id="GO:0015645">
    <property type="term" value="F:fatty acid ligase activity"/>
    <property type="evidence" value="ECO:0007669"/>
    <property type="project" value="TreeGrafter"/>
</dbReference>
<dbReference type="SUPFAM" id="SSF56801">
    <property type="entry name" value="Acetyl-CoA synthetase-like"/>
    <property type="match status" value="1"/>
</dbReference>
<dbReference type="OrthoDB" id="193284at2157"/>
<dbReference type="AlphaFoldDB" id="A0A2P4NMG4"/>
<dbReference type="Gene3D" id="3.40.50.12780">
    <property type="entry name" value="N-terminal domain of ligase-like"/>
    <property type="match status" value="1"/>
</dbReference>
<protein>
    <submittedName>
        <fullName evidence="7">AMP-dependent synthetase</fullName>
    </submittedName>
</protein>
<dbReference type="GO" id="GO:0006637">
    <property type="term" value="P:acyl-CoA metabolic process"/>
    <property type="evidence" value="ECO:0007669"/>
    <property type="project" value="TreeGrafter"/>
</dbReference>
<dbReference type="InterPro" id="IPR020845">
    <property type="entry name" value="AMP-binding_CS"/>
</dbReference>
<gene>
    <name evidence="7" type="ORF">AUR65_016770</name>
</gene>
<dbReference type="PANTHER" id="PTHR43605">
    <property type="entry name" value="ACYL-COENZYME A SYNTHETASE"/>
    <property type="match status" value="1"/>
</dbReference>
<keyword evidence="8" id="KW-1185">Reference proteome</keyword>
<dbReference type="Pfam" id="PF13193">
    <property type="entry name" value="AMP-binding_C"/>
    <property type="match status" value="1"/>
</dbReference>
<dbReference type="EMBL" id="LOPW02000018">
    <property type="protein sequence ID" value="POG54291.1"/>
    <property type="molecule type" value="Genomic_DNA"/>
</dbReference>
<evidence type="ECO:0000256" key="4">
    <source>
        <dbReference type="ARBA" id="ARBA00022840"/>
    </source>
</evidence>
<dbReference type="InterPro" id="IPR042099">
    <property type="entry name" value="ANL_N_sf"/>
</dbReference>
<dbReference type="Gene3D" id="3.30.300.30">
    <property type="match status" value="1"/>
</dbReference>
<evidence type="ECO:0000259" key="5">
    <source>
        <dbReference type="Pfam" id="PF00501"/>
    </source>
</evidence>
<evidence type="ECO:0000256" key="3">
    <source>
        <dbReference type="ARBA" id="ARBA00022741"/>
    </source>
</evidence>
<feature type="domain" description="AMP-dependent synthetase/ligase" evidence="5">
    <location>
        <begin position="48"/>
        <end position="405"/>
    </location>
</feature>
<evidence type="ECO:0000313" key="7">
    <source>
        <dbReference type="EMBL" id="POG54291.1"/>
    </source>
</evidence>
<dbReference type="PROSITE" id="PS00455">
    <property type="entry name" value="AMP_BINDING"/>
    <property type="match status" value="1"/>
</dbReference>
<dbReference type="InterPro" id="IPR000873">
    <property type="entry name" value="AMP-dep_synth/lig_dom"/>
</dbReference>
<dbReference type="GO" id="GO:0005524">
    <property type="term" value="F:ATP binding"/>
    <property type="evidence" value="ECO:0007669"/>
    <property type="project" value="UniProtKB-KW"/>
</dbReference>
<dbReference type="RefSeq" id="WP_058568045.1">
    <property type="nucleotide sequence ID" value="NZ_LOPW02000018.1"/>
</dbReference>
<dbReference type="InterPro" id="IPR045851">
    <property type="entry name" value="AMP-bd_C_sf"/>
</dbReference>
<dbReference type="InterPro" id="IPR051087">
    <property type="entry name" value="Mitochondrial_ACSM"/>
</dbReference>
<dbReference type="GO" id="GO:0016405">
    <property type="term" value="F:CoA-ligase activity"/>
    <property type="evidence" value="ECO:0007669"/>
    <property type="project" value="UniProtKB-ARBA"/>
</dbReference>
<dbReference type="GO" id="GO:0006633">
    <property type="term" value="P:fatty acid biosynthetic process"/>
    <property type="evidence" value="ECO:0007669"/>
    <property type="project" value="TreeGrafter"/>
</dbReference>
<comment type="similarity">
    <text evidence="1">Belongs to the ATP-dependent AMP-binding enzyme family.</text>
</comment>
<evidence type="ECO:0000256" key="1">
    <source>
        <dbReference type="ARBA" id="ARBA00006432"/>
    </source>
</evidence>